<accession>A0ABS3RA41</accession>
<sequence>MSITQQQRSEIIASTDLFEVTEPGMAGDEFAEPGSGVEHRFVTGAWEVTMRWAVPAAAGPVEMVIRAAPGAAAEETDQGITVDILRTIPLARISRVAKAQASMVQRMAREDCFSETIDKMARHINRSARSVRRPGRAGRPDEFFAIVAAIYSWYVDLGYSDPVRKVEEVTGCSWRGVANWIRLARKKGMLAEANPGRPGGVLTDRAVRILEAREYRFSEVLGRYFLEDD</sequence>
<organism evidence="1 2">
    <name type="scientific">Actinomadura nitritigenes</name>
    <dbReference type="NCBI Taxonomy" id="134602"/>
    <lineage>
        <taxon>Bacteria</taxon>
        <taxon>Bacillati</taxon>
        <taxon>Actinomycetota</taxon>
        <taxon>Actinomycetes</taxon>
        <taxon>Streptosporangiales</taxon>
        <taxon>Thermomonosporaceae</taxon>
        <taxon>Actinomadura</taxon>
    </lineage>
</organism>
<name>A0ABS3RA41_9ACTN</name>
<gene>
    <name evidence="1" type="ORF">J4557_36590</name>
</gene>
<dbReference type="EMBL" id="JAGEOK010000030">
    <property type="protein sequence ID" value="MBO2443061.1"/>
    <property type="molecule type" value="Genomic_DNA"/>
</dbReference>
<evidence type="ECO:0000313" key="1">
    <source>
        <dbReference type="EMBL" id="MBO2443061.1"/>
    </source>
</evidence>
<reference evidence="1 2" key="1">
    <citation type="submission" date="2021-03" db="EMBL/GenBank/DDBJ databases">
        <authorList>
            <person name="Kanchanasin P."/>
            <person name="Saeng-In P."/>
            <person name="Phongsopitanun W."/>
            <person name="Yuki M."/>
            <person name="Kudo T."/>
            <person name="Ohkuma M."/>
            <person name="Tanasupawat S."/>
        </authorList>
    </citation>
    <scope>NUCLEOTIDE SEQUENCE [LARGE SCALE GENOMIC DNA]</scope>
    <source>
        <strain evidence="1 2">L46</strain>
    </source>
</reference>
<comment type="caution">
    <text evidence="1">The sequence shown here is derived from an EMBL/GenBank/DDBJ whole genome shotgun (WGS) entry which is preliminary data.</text>
</comment>
<dbReference type="RefSeq" id="WP_208271385.1">
    <property type="nucleotide sequence ID" value="NZ_BAAAGM010000052.1"/>
</dbReference>
<proteinExistence type="predicted"/>
<keyword evidence="2" id="KW-1185">Reference proteome</keyword>
<dbReference type="Proteomes" id="UP000666915">
    <property type="component" value="Unassembled WGS sequence"/>
</dbReference>
<protein>
    <submittedName>
        <fullName evidence="1">Uncharacterized protein</fullName>
    </submittedName>
</protein>
<evidence type="ECO:0000313" key="2">
    <source>
        <dbReference type="Proteomes" id="UP000666915"/>
    </source>
</evidence>